<evidence type="ECO:0000313" key="1">
    <source>
        <dbReference type="EMBL" id="DAD87434.1"/>
    </source>
</evidence>
<organism evidence="1">
    <name type="scientific">Siphoviridae sp. cthrK8</name>
    <dbReference type="NCBI Taxonomy" id="2826429"/>
    <lineage>
        <taxon>Viruses</taxon>
        <taxon>Duplodnaviria</taxon>
        <taxon>Heunggongvirae</taxon>
        <taxon>Uroviricota</taxon>
        <taxon>Caudoviricetes</taxon>
    </lineage>
</organism>
<name>A0A8S5MZI6_9CAUD</name>
<sequence length="89" mass="10197">MSKQVKDILKTHDTGCPHGITFAIHQNKEECIALFGRSGWPDLKPSFICWNEHVENKTGYTTEEDLQNAYISDVKKVSEDFIVIELLPF</sequence>
<protein>
    <submittedName>
        <fullName evidence="1">Uncharacterized protein</fullName>
    </submittedName>
</protein>
<proteinExistence type="predicted"/>
<reference evidence="1" key="1">
    <citation type="journal article" date="2021" name="Proc. Natl. Acad. Sci. U.S.A.">
        <title>A Catalog of Tens of Thousands of Viruses from Human Metagenomes Reveals Hidden Associations with Chronic Diseases.</title>
        <authorList>
            <person name="Tisza M.J."/>
            <person name="Buck C.B."/>
        </authorList>
    </citation>
    <scope>NUCLEOTIDE SEQUENCE</scope>
    <source>
        <strain evidence="1">CthrK8</strain>
    </source>
</reference>
<accession>A0A8S5MZI6</accession>
<dbReference type="EMBL" id="BK015021">
    <property type="protein sequence ID" value="DAD87434.1"/>
    <property type="molecule type" value="Genomic_DNA"/>
</dbReference>